<evidence type="ECO:0000313" key="2">
    <source>
        <dbReference type="Proteomes" id="UP000294850"/>
    </source>
</evidence>
<comment type="caution">
    <text evidence="1">The sequence shown here is derived from an EMBL/GenBank/DDBJ whole genome shotgun (WGS) entry which is preliminary data.</text>
</comment>
<evidence type="ECO:0000313" key="1">
    <source>
        <dbReference type="EMBL" id="TDE18527.1"/>
    </source>
</evidence>
<sequence length="498" mass="56124">MRFFKASLFVIFLEITFLLSVSFGQSLTKYRIGAEVEVGTIVSSNSAIPFWLRTNQFGVVPAQAHAGTGQFRIWRDYSVTDSLKKKKNIFDWGFVVNPVSIYEKANGFSFVLPEAHVKVRYKSIEIFAGRRREVMGLGDTTLSSGFYAVSGNALPIPKIQIGTVGYVPVAFKKFLAINAGFAHGWINTPPYIYGARFHQKYLYFRLGKPVSKSKLYFGINHQATWAGHSDYLAQRPDLATDGKLPDDWKYYKYIVLGYTPKDWQESTTITYFDSYRIGNHLGSYDIAFETKINGNKLLLYHQHAFEDVSSLAFQNFPDGLYGANLVLQKANKFGDFSLTRLTLEFLTTKDQSGSGFDVPGSIYQGGDNYFNHTQYYEGWSYKGTGIGTPFITPRSTLDLSQPVSPRFFPNNRVNMLYLGAQGTYGKSLLLTLRTSYSRNYGILGDAFSPPRGQFSSFLGAQLKLKSFYNTTLLAKLSVDKGDLFRDSYGGYLGIRKSW</sequence>
<dbReference type="Gene3D" id="2.40.160.130">
    <property type="entry name" value="Capsule assembly protein Wzi"/>
    <property type="match status" value="1"/>
</dbReference>
<accession>A0A4R5DX89</accession>
<gene>
    <name evidence="1" type="ORF">E0F88_03035</name>
</gene>
<dbReference type="OrthoDB" id="596512at2"/>
<dbReference type="EMBL" id="SMFL01000001">
    <property type="protein sequence ID" value="TDE18527.1"/>
    <property type="molecule type" value="Genomic_DNA"/>
</dbReference>
<name>A0A4R5DX89_9BACT</name>
<protein>
    <recommendedName>
        <fullName evidence="3">Capsule assembly Wzi family protein</fullName>
    </recommendedName>
</protein>
<proteinExistence type="predicted"/>
<keyword evidence="2" id="KW-1185">Reference proteome</keyword>
<reference evidence="1 2" key="1">
    <citation type="submission" date="2019-03" db="EMBL/GenBank/DDBJ databases">
        <title>Dyadobacter AR-3-6 sp. nov., isolated from arctic soil.</title>
        <authorList>
            <person name="Chaudhary D.K."/>
        </authorList>
    </citation>
    <scope>NUCLEOTIDE SEQUENCE [LARGE SCALE GENOMIC DNA]</scope>
    <source>
        <strain evidence="1 2">AR-3-6</strain>
    </source>
</reference>
<dbReference type="RefSeq" id="WP_131956518.1">
    <property type="nucleotide sequence ID" value="NZ_SMFL01000001.1"/>
</dbReference>
<dbReference type="Proteomes" id="UP000294850">
    <property type="component" value="Unassembled WGS sequence"/>
</dbReference>
<organism evidence="1 2">
    <name type="scientific">Dyadobacter psychrotolerans</name>
    <dbReference type="NCBI Taxonomy" id="2541721"/>
    <lineage>
        <taxon>Bacteria</taxon>
        <taxon>Pseudomonadati</taxon>
        <taxon>Bacteroidota</taxon>
        <taxon>Cytophagia</taxon>
        <taxon>Cytophagales</taxon>
        <taxon>Spirosomataceae</taxon>
        <taxon>Dyadobacter</taxon>
    </lineage>
</organism>
<dbReference type="InterPro" id="IPR038636">
    <property type="entry name" value="Wzi_sf"/>
</dbReference>
<evidence type="ECO:0008006" key="3">
    <source>
        <dbReference type="Google" id="ProtNLM"/>
    </source>
</evidence>
<dbReference type="AlphaFoldDB" id="A0A4R5DX89"/>